<evidence type="ECO:0000313" key="8">
    <source>
        <dbReference type="EMBL" id="GET90333.1"/>
    </source>
</evidence>
<feature type="region of interest" description="Disordered" evidence="6">
    <location>
        <begin position="46"/>
        <end position="70"/>
    </location>
</feature>
<organism evidence="8 9">
    <name type="scientific">Leishmania tarentolae</name>
    <name type="common">Sauroleishmania tarentolae</name>
    <dbReference type="NCBI Taxonomy" id="5689"/>
    <lineage>
        <taxon>Eukaryota</taxon>
        <taxon>Discoba</taxon>
        <taxon>Euglenozoa</taxon>
        <taxon>Kinetoplastea</taxon>
        <taxon>Metakinetoplastina</taxon>
        <taxon>Trypanosomatida</taxon>
        <taxon>Trypanosomatidae</taxon>
        <taxon>Leishmaniinae</taxon>
        <taxon>Leishmania</taxon>
        <taxon>lizard Leishmania</taxon>
    </lineage>
</organism>
<dbReference type="GO" id="GO:0070125">
    <property type="term" value="P:mitochondrial translational elongation"/>
    <property type="evidence" value="ECO:0007669"/>
    <property type="project" value="TreeGrafter"/>
</dbReference>
<dbReference type="PANTHER" id="PTHR11741">
    <property type="entry name" value="ELONGATION FACTOR TS"/>
    <property type="match status" value="1"/>
</dbReference>
<evidence type="ECO:0000256" key="2">
    <source>
        <dbReference type="ARBA" id="ARBA00022768"/>
    </source>
</evidence>
<protein>
    <recommendedName>
        <fullName evidence="5">Elongation factor Ts, mitochondrial</fullName>
        <shortName evidence="5">EF-Ts</shortName>
        <shortName evidence="5">EF-TsMt</shortName>
    </recommendedName>
</protein>
<evidence type="ECO:0000256" key="3">
    <source>
        <dbReference type="ARBA" id="ARBA00022917"/>
    </source>
</evidence>
<comment type="similarity">
    <text evidence="1 5">Belongs to the EF-Ts family.</text>
</comment>
<dbReference type="AlphaFoldDB" id="A0A640KL49"/>
<dbReference type="Pfam" id="PF00889">
    <property type="entry name" value="EF_TS"/>
    <property type="match status" value="1"/>
</dbReference>
<dbReference type="Gene3D" id="1.10.8.10">
    <property type="entry name" value="DNA helicase RuvA subunit, C-terminal domain"/>
    <property type="match status" value="1"/>
</dbReference>
<dbReference type="EMBL" id="BLBS01000040">
    <property type="protein sequence ID" value="GET90333.1"/>
    <property type="molecule type" value="Genomic_DNA"/>
</dbReference>
<name>A0A640KL49_LEITA</name>
<evidence type="ECO:0000256" key="4">
    <source>
        <dbReference type="ARBA" id="ARBA00023128"/>
    </source>
</evidence>
<dbReference type="OrthoDB" id="277235at2759"/>
<dbReference type="GO" id="GO:0005739">
    <property type="term" value="C:mitochondrion"/>
    <property type="evidence" value="ECO:0007669"/>
    <property type="project" value="UniProtKB-SubCell"/>
</dbReference>
<evidence type="ECO:0000256" key="6">
    <source>
        <dbReference type="SAM" id="MobiDB-lite"/>
    </source>
</evidence>
<comment type="caution">
    <text evidence="8">The sequence shown here is derived from an EMBL/GenBank/DDBJ whole genome shotgun (WGS) entry which is preliminary data.</text>
</comment>
<dbReference type="Gene3D" id="3.30.479.20">
    <property type="entry name" value="Elongation factor Ts, dimerisation domain"/>
    <property type="match status" value="1"/>
</dbReference>
<dbReference type="SUPFAM" id="SSF54713">
    <property type="entry name" value="Elongation factor Ts (EF-Ts), dimerisation domain"/>
    <property type="match status" value="1"/>
</dbReference>
<evidence type="ECO:0000259" key="7">
    <source>
        <dbReference type="Pfam" id="PF00889"/>
    </source>
</evidence>
<comment type="function">
    <text evidence="5">Associates with the EF-Tu.GDP complex and induces the exchange of GDP to GTP. It remains bound to the aminoacyl-tRNA.EF-Tu.GTP complex up to the GTP hydrolysis stage on the ribosome.</text>
</comment>
<dbReference type="PANTHER" id="PTHR11741:SF0">
    <property type="entry name" value="ELONGATION FACTOR TS, MITOCHONDRIAL"/>
    <property type="match status" value="1"/>
</dbReference>
<keyword evidence="4 5" id="KW-0496">Mitochondrion</keyword>
<dbReference type="FunFam" id="1.10.8.10:FF:000001">
    <property type="entry name" value="Elongation factor Ts"/>
    <property type="match status" value="1"/>
</dbReference>
<dbReference type="InterPro" id="IPR009060">
    <property type="entry name" value="UBA-like_sf"/>
</dbReference>
<dbReference type="InterPro" id="IPR014039">
    <property type="entry name" value="Transl_elong_EFTs/EF1B_dimer"/>
</dbReference>
<comment type="subcellular location">
    <subcellularLocation>
        <location evidence="5">Mitochondrion</location>
    </subcellularLocation>
</comment>
<dbReference type="InterPro" id="IPR036402">
    <property type="entry name" value="EF-Ts_dimer_sf"/>
</dbReference>
<dbReference type="VEuPathDB" id="TriTrypDB:LtaPh_2907400"/>
<evidence type="ECO:0000313" key="9">
    <source>
        <dbReference type="Proteomes" id="UP000419144"/>
    </source>
</evidence>
<dbReference type="InterPro" id="IPR001816">
    <property type="entry name" value="Transl_elong_EFTs/EF1B"/>
</dbReference>
<dbReference type="CDD" id="cd14275">
    <property type="entry name" value="UBA_EF-Ts"/>
    <property type="match status" value="1"/>
</dbReference>
<feature type="domain" description="Translation elongation factor EFTs/EF1B dimerisation" evidence="7">
    <location>
        <begin position="168"/>
        <end position="288"/>
    </location>
</feature>
<gene>
    <name evidence="8" type="ORF">LtaPh_2907400</name>
</gene>
<evidence type="ECO:0000256" key="5">
    <source>
        <dbReference type="HAMAP-Rule" id="MF_03135"/>
    </source>
</evidence>
<accession>A0A640KL49</accession>
<sequence length="360" mass="39258">MFFFPLFSKSACITLPHHGTACHSRLRTASRTSRHAQRRALPLFLPPRTPNANNRVHPPLPPPSPRSSLAYQQRIPSDHPAMLHRTLFRFALPADKKAFMELVKTLRYRTEAPISDCSAALKEADGDIDAAMQVLRKRGAARAMKKGDRVTEHGFVVSCVGSTPASGAAIITVCSETDFAARNEHFQKVCVLARDQLCKLMDATSGAVLADPEEAVKQLSDAMSEELRLAIAVLGENMRVRSIAPLVPAPHVSERLLIGSYTHGSLNGDNVGRIVGLAAVSQVRENEVVPKDVLISIGRHFVATSGAEGNYAHQNFFGSETETVGKWLKQHGLKFSSSVVQEFGKEPVVHTAPEPHKQEG</sequence>
<keyword evidence="2 5" id="KW-0251">Elongation factor</keyword>
<dbReference type="HAMAP" id="MF_00050">
    <property type="entry name" value="EF_Ts"/>
    <property type="match status" value="1"/>
</dbReference>
<reference evidence="8" key="1">
    <citation type="submission" date="2019-11" db="EMBL/GenBank/DDBJ databases">
        <title>Leishmania tarentolae CDS.</title>
        <authorList>
            <person name="Goto Y."/>
            <person name="Yamagishi J."/>
        </authorList>
    </citation>
    <scope>NUCLEOTIDE SEQUENCE [LARGE SCALE GENOMIC DNA]</scope>
    <source>
        <strain evidence="8">Parrot Tar II</strain>
    </source>
</reference>
<dbReference type="SUPFAM" id="SSF46934">
    <property type="entry name" value="UBA-like"/>
    <property type="match status" value="1"/>
</dbReference>
<dbReference type="FunFam" id="3.30.479.20:FF:000033">
    <property type="entry name" value="Elongation factor Ts, mitochondrial"/>
    <property type="match status" value="1"/>
</dbReference>
<keyword evidence="3 5" id="KW-0648">Protein biosynthesis</keyword>
<proteinExistence type="inferred from homology"/>
<evidence type="ECO:0000256" key="1">
    <source>
        <dbReference type="ARBA" id="ARBA00005532"/>
    </source>
</evidence>
<dbReference type="GO" id="GO:0003746">
    <property type="term" value="F:translation elongation factor activity"/>
    <property type="evidence" value="ECO:0007669"/>
    <property type="project" value="UniProtKB-UniRule"/>
</dbReference>
<dbReference type="Proteomes" id="UP000419144">
    <property type="component" value="Unassembled WGS sequence"/>
</dbReference>
<keyword evidence="9" id="KW-1185">Reference proteome</keyword>